<dbReference type="AlphaFoldDB" id="A0A0B6AVF4"/>
<dbReference type="Pfam" id="PF01614">
    <property type="entry name" value="IclR_C"/>
    <property type="match status" value="1"/>
</dbReference>
<evidence type="ECO:0000256" key="3">
    <source>
        <dbReference type="ARBA" id="ARBA00023163"/>
    </source>
</evidence>
<dbReference type="GO" id="GO:0003677">
    <property type="term" value="F:DNA binding"/>
    <property type="evidence" value="ECO:0007669"/>
    <property type="project" value="UniProtKB-KW"/>
</dbReference>
<dbReference type="InterPro" id="IPR036388">
    <property type="entry name" value="WH-like_DNA-bd_sf"/>
</dbReference>
<keyword evidence="2" id="KW-0238">DNA-binding</keyword>
<dbReference type="PANTHER" id="PTHR30136:SF35">
    <property type="entry name" value="HTH-TYPE TRANSCRIPTIONAL REGULATOR RV1719"/>
    <property type="match status" value="1"/>
</dbReference>
<dbReference type="PATRIC" id="fig|592022.4.peg.833"/>
<dbReference type="GeneID" id="93641267"/>
<dbReference type="GO" id="GO:0003700">
    <property type="term" value="F:DNA-binding transcription factor activity"/>
    <property type="evidence" value="ECO:0007669"/>
    <property type="project" value="TreeGrafter"/>
</dbReference>
<evidence type="ECO:0000256" key="1">
    <source>
        <dbReference type="ARBA" id="ARBA00023015"/>
    </source>
</evidence>
<dbReference type="InterPro" id="IPR029016">
    <property type="entry name" value="GAF-like_dom_sf"/>
</dbReference>
<dbReference type="KEGG" id="bmeg:BG04_3205"/>
<keyword evidence="3" id="KW-0804">Transcription</keyword>
<dbReference type="HOGENOM" id="CLU_062618_6_0_9"/>
<dbReference type="Gene3D" id="3.30.450.40">
    <property type="match status" value="1"/>
</dbReference>
<dbReference type="SMART" id="SM00346">
    <property type="entry name" value="HTH_ICLR"/>
    <property type="match status" value="1"/>
</dbReference>
<dbReference type="PROSITE" id="PS51078">
    <property type="entry name" value="ICLR_ED"/>
    <property type="match status" value="1"/>
</dbReference>
<dbReference type="GO" id="GO:0045892">
    <property type="term" value="P:negative regulation of DNA-templated transcription"/>
    <property type="evidence" value="ECO:0007669"/>
    <property type="project" value="UniProtKB-ARBA"/>
</dbReference>
<dbReference type="RefSeq" id="WP_013081930.1">
    <property type="nucleotide sequence ID" value="NZ_BCVB01000007.1"/>
</dbReference>
<dbReference type="SUPFAM" id="SSF46785">
    <property type="entry name" value="Winged helix' DNA-binding domain"/>
    <property type="match status" value="1"/>
</dbReference>
<proteinExistence type="predicted"/>
<accession>A0A0B6AVF4</accession>
<dbReference type="Proteomes" id="UP000031829">
    <property type="component" value="Chromosome"/>
</dbReference>
<reference evidence="4 5" key="1">
    <citation type="journal article" date="2015" name="Genome Announc.">
        <title>Complete genome sequences for 35 biothreat assay-relevant bacillus species.</title>
        <authorList>
            <person name="Johnson S.L."/>
            <person name="Daligault H.E."/>
            <person name="Davenport K.W."/>
            <person name="Jaissle J."/>
            <person name="Frey K.G."/>
            <person name="Ladner J.T."/>
            <person name="Broomall S.M."/>
            <person name="Bishop-Lilly K.A."/>
            <person name="Bruce D.C."/>
            <person name="Gibbons H.S."/>
            <person name="Coyne S.R."/>
            <person name="Lo C.C."/>
            <person name="Meincke L."/>
            <person name="Munk A.C."/>
            <person name="Koroleva G.I."/>
            <person name="Rosenzweig C.N."/>
            <person name="Palacios G.F."/>
            <person name="Redden C.L."/>
            <person name="Minogue T.D."/>
            <person name="Chain P.S."/>
        </authorList>
    </citation>
    <scope>NUCLEOTIDE SEQUENCE [LARGE SCALE GENOMIC DNA]</scope>
    <source>
        <strain evidence="5">ATCC 14581 / DSM 32 / JCM 2506 / NBRC 15308 / NCIMB 9376 / NCTC 10342 / NRRL B-14308 / VKM B-512</strain>
    </source>
</reference>
<evidence type="ECO:0000256" key="2">
    <source>
        <dbReference type="ARBA" id="ARBA00023125"/>
    </source>
</evidence>
<gene>
    <name evidence="4" type="ORF">BG04_3205</name>
</gene>
<evidence type="ECO:0000313" key="5">
    <source>
        <dbReference type="Proteomes" id="UP000031829"/>
    </source>
</evidence>
<organism evidence="4 5">
    <name type="scientific">Priestia megaterium (strain ATCC 14581 / DSM 32 / CCUG 1817 / JCM 2506 / NBRC 15308 / NCIMB 9376 / NCTC 10342 / NRRL B-14308 / VKM B-512 / Ford 19)</name>
    <name type="common">Bacillus megaterium</name>
    <dbReference type="NCBI Taxonomy" id="1348623"/>
    <lineage>
        <taxon>Bacteria</taxon>
        <taxon>Bacillati</taxon>
        <taxon>Bacillota</taxon>
        <taxon>Bacilli</taxon>
        <taxon>Bacillales</taxon>
        <taxon>Bacillaceae</taxon>
        <taxon>Priestia</taxon>
    </lineage>
</organism>
<dbReference type="PANTHER" id="PTHR30136">
    <property type="entry name" value="HELIX-TURN-HELIX TRANSCRIPTIONAL REGULATOR, ICLR FAMILY"/>
    <property type="match status" value="1"/>
</dbReference>
<dbReference type="InterPro" id="IPR036390">
    <property type="entry name" value="WH_DNA-bd_sf"/>
</dbReference>
<protein>
    <submittedName>
        <fullName evidence="4">IclR helix-turn-helix domain protein</fullName>
    </submittedName>
</protein>
<dbReference type="PROSITE" id="PS51077">
    <property type="entry name" value="HTH_ICLR"/>
    <property type="match status" value="1"/>
</dbReference>
<sequence>MSEVGTLKKGLDIFSLLLNRPNMTIPEMMEALGFNKSTMYRLVSTLEQNGFIVRNPSNRYTVSPQLVLALVQNTMHTNYEMNWLSVPAMQKLSEETKETIYAGILHHKQMVTTQVVNGQYSTRTHSEVGNKKPLHANAIGKCILAYQEDSVQKSILHELSLEAYTDRTITELDELEADLALSKERGYAVDDEEREPGVRCIAAPIFRKGKIMAAIALSGPSFRISQEKDEEHAALVKQCAEQISQAITLYE</sequence>
<dbReference type="EMBL" id="CP009920">
    <property type="protein sequence ID" value="AJI24668.1"/>
    <property type="molecule type" value="Genomic_DNA"/>
</dbReference>
<dbReference type="InterPro" id="IPR014757">
    <property type="entry name" value="Tscrpt_reg_IclR_C"/>
</dbReference>
<keyword evidence="1" id="KW-0805">Transcription regulation</keyword>
<dbReference type="InterPro" id="IPR050707">
    <property type="entry name" value="HTH_MetabolicPath_Reg"/>
</dbReference>
<dbReference type="Gene3D" id="1.10.10.10">
    <property type="entry name" value="Winged helix-like DNA-binding domain superfamily/Winged helix DNA-binding domain"/>
    <property type="match status" value="1"/>
</dbReference>
<dbReference type="Pfam" id="PF09339">
    <property type="entry name" value="HTH_IclR"/>
    <property type="match status" value="1"/>
</dbReference>
<name>A0A0B6AVF4_PRIM2</name>
<evidence type="ECO:0000313" key="4">
    <source>
        <dbReference type="EMBL" id="AJI24668.1"/>
    </source>
</evidence>
<dbReference type="InterPro" id="IPR005471">
    <property type="entry name" value="Tscrpt_reg_IclR_N"/>
</dbReference>
<dbReference type="SUPFAM" id="SSF55781">
    <property type="entry name" value="GAF domain-like"/>
    <property type="match status" value="1"/>
</dbReference>